<dbReference type="Gene3D" id="2.60.40.790">
    <property type="match status" value="1"/>
</dbReference>
<feature type="domain" description="SHSP" evidence="4">
    <location>
        <begin position="59"/>
        <end position="165"/>
    </location>
</feature>
<name>A0A6V7TYM0_MELEN</name>
<dbReference type="SUPFAM" id="SSF49764">
    <property type="entry name" value="HSP20-like chaperones"/>
    <property type="match status" value="1"/>
</dbReference>
<evidence type="ECO:0000256" key="1">
    <source>
        <dbReference type="PROSITE-ProRule" id="PRU00285"/>
    </source>
</evidence>
<dbReference type="InterPro" id="IPR002068">
    <property type="entry name" value="A-crystallin/Hsp20_dom"/>
</dbReference>
<dbReference type="GO" id="GO:0005634">
    <property type="term" value="C:nucleus"/>
    <property type="evidence" value="ECO:0007669"/>
    <property type="project" value="TreeGrafter"/>
</dbReference>
<dbReference type="Pfam" id="PF00011">
    <property type="entry name" value="HSP20"/>
    <property type="match status" value="1"/>
</dbReference>
<dbReference type="AlphaFoldDB" id="A0A6V7TYM0"/>
<dbReference type="GO" id="GO:0036498">
    <property type="term" value="P:IRE1-mediated unfolded protein response"/>
    <property type="evidence" value="ECO:0007669"/>
    <property type="project" value="TreeGrafter"/>
</dbReference>
<comment type="similarity">
    <text evidence="1 2">Belongs to the small heat shock protein (HSP20) family.</text>
</comment>
<sequence length="184" mass="21372">MKRILFNLIFKHSKMLNIPSFTSTRSMVPWGGHRRHWMTDPLEQMDRWMQSVDRYFDDRVGFQMRDHAAQMKIEPNGDFTYKVDASGFRPEELKVEVHGNEVVISGDHREENQGESVHRQFVRRVYIPEGVKQETVKCEMDNAGRLCVTAHRDVEGKRNIPIDFKPANATATTTGEQPKPNKCL</sequence>
<dbReference type="InterPro" id="IPR001436">
    <property type="entry name" value="Alpha-crystallin/sHSP_animal"/>
</dbReference>
<dbReference type="Proteomes" id="UP000580250">
    <property type="component" value="Unassembled WGS sequence"/>
</dbReference>
<dbReference type="CDD" id="cd06526">
    <property type="entry name" value="metazoan_ACD"/>
    <property type="match status" value="1"/>
</dbReference>
<dbReference type="EMBL" id="CAJEWN010000023">
    <property type="protein sequence ID" value="CAD2139411.1"/>
    <property type="molecule type" value="Genomic_DNA"/>
</dbReference>
<dbReference type="GO" id="GO:0042026">
    <property type="term" value="P:protein refolding"/>
    <property type="evidence" value="ECO:0007669"/>
    <property type="project" value="TreeGrafter"/>
</dbReference>
<dbReference type="PROSITE" id="PS01031">
    <property type="entry name" value="SHSP"/>
    <property type="match status" value="1"/>
</dbReference>
<accession>A0A6V7TYM0</accession>
<dbReference type="GO" id="GO:0005737">
    <property type="term" value="C:cytoplasm"/>
    <property type="evidence" value="ECO:0007669"/>
    <property type="project" value="TreeGrafter"/>
</dbReference>
<comment type="caution">
    <text evidence="5">The sequence shown here is derived from an EMBL/GenBank/DDBJ whole genome shotgun (WGS) entry which is preliminary data.</text>
</comment>
<dbReference type="OrthoDB" id="1431247at2759"/>
<dbReference type="PANTHER" id="PTHR45640:SF32">
    <property type="entry name" value="STRESS-INDUCED PROTEIN 1"/>
    <property type="match status" value="1"/>
</dbReference>
<dbReference type="GO" id="GO:0051082">
    <property type="term" value="F:unfolded protein binding"/>
    <property type="evidence" value="ECO:0007669"/>
    <property type="project" value="TreeGrafter"/>
</dbReference>
<evidence type="ECO:0000256" key="2">
    <source>
        <dbReference type="RuleBase" id="RU003616"/>
    </source>
</evidence>
<dbReference type="InterPro" id="IPR008978">
    <property type="entry name" value="HSP20-like_chaperone"/>
</dbReference>
<gene>
    <name evidence="5" type="ORF">MENT_LOCUS6129</name>
</gene>
<reference evidence="5 6" key="1">
    <citation type="submission" date="2020-08" db="EMBL/GenBank/DDBJ databases">
        <authorList>
            <person name="Koutsovoulos G."/>
            <person name="Danchin GJ E."/>
        </authorList>
    </citation>
    <scope>NUCLEOTIDE SEQUENCE [LARGE SCALE GENOMIC DNA]</scope>
</reference>
<protein>
    <recommendedName>
        <fullName evidence="4">SHSP domain-containing protein</fullName>
    </recommendedName>
</protein>
<dbReference type="PANTHER" id="PTHR45640">
    <property type="entry name" value="HEAT SHOCK PROTEIN HSP-12.2-RELATED"/>
    <property type="match status" value="1"/>
</dbReference>
<proteinExistence type="inferred from homology"/>
<evidence type="ECO:0000313" key="6">
    <source>
        <dbReference type="Proteomes" id="UP000580250"/>
    </source>
</evidence>
<evidence type="ECO:0000313" key="5">
    <source>
        <dbReference type="EMBL" id="CAD2139411.1"/>
    </source>
</evidence>
<evidence type="ECO:0000259" key="4">
    <source>
        <dbReference type="PROSITE" id="PS01031"/>
    </source>
</evidence>
<organism evidence="5 6">
    <name type="scientific">Meloidogyne enterolobii</name>
    <name type="common">Root-knot nematode worm</name>
    <name type="synonym">Meloidogyne mayaguensis</name>
    <dbReference type="NCBI Taxonomy" id="390850"/>
    <lineage>
        <taxon>Eukaryota</taxon>
        <taxon>Metazoa</taxon>
        <taxon>Ecdysozoa</taxon>
        <taxon>Nematoda</taxon>
        <taxon>Chromadorea</taxon>
        <taxon>Rhabditida</taxon>
        <taxon>Tylenchina</taxon>
        <taxon>Tylenchomorpha</taxon>
        <taxon>Tylenchoidea</taxon>
        <taxon>Meloidogynidae</taxon>
        <taxon>Meloidogyninae</taxon>
        <taxon>Meloidogyne</taxon>
    </lineage>
</organism>
<evidence type="ECO:0000256" key="3">
    <source>
        <dbReference type="SAM" id="MobiDB-lite"/>
    </source>
</evidence>
<dbReference type="GO" id="GO:0009408">
    <property type="term" value="P:response to heat"/>
    <property type="evidence" value="ECO:0007669"/>
    <property type="project" value="TreeGrafter"/>
</dbReference>
<feature type="region of interest" description="Disordered" evidence="3">
    <location>
        <begin position="165"/>
        <end position="184"/>
    </location>
</feature>